<sequence length="295" mass="32798">SIALSETCDTFVIVCASWCTNMDTWMADMVSMMSRDSPTGMITASHIKKEEDSSCQACSPSNSSMYSPTTTLSTSHGDYCDLRHYVDAGSRSPGSPEQQFCSSTTQSLGDSLLGHIDEGMKEEDLPRRLCLVCGDVASGFHYGVASCEACKAFFKRTIQGNIEYTCPAANDCEINKRRRKACQACRFQKCLRMGMLKEGVRLDRVRGGRQKYRRNPELPYGVQYHFPQNSVTMRLDDNKMLEALVMCEPEILSANLDSQNELDSGVAIMSTLSDLYDRELVGIIGWAKQIPGFTE</sequence>
<keyword evidence="4" id="KW-0862">Zinc</keyword>
<dbReference type="PRINTS" id="PR00047">
    <property type="entry name" value="STROIDFINGER"/>
</dbReference>
<dbReference type="EMBL" id="GEDC01014503">
    <property type="protein sequence ID" value="JAS22795.1"/>
    <property type="molecule type" value="Transcribed_RNA"/>
</dbReference>
<evidence type="ECO:0000256" key="3">
    <source>
        <dbReference type="ARBA" id="ARBA00022771"/>
    </source>
</evidence>
<dbReference type="PROSITE" id="PS51843">
    <property type="entry name" value="NR_LBD"/>
    <property type="match status" value="1"/>
</dbReference>
<dbReference type="GO" id="GO:0043565">
    <property type="term" value="F:sequence-specific DNA binding"/>
    <property type="evidence" value="ECO:0007669"/>
    <property type="project" value="InterPro"/>
</dbReference>
<keyword evidence="5" id="KW-0007">Acetylation</keyword>
<keyword evidence="3" id="KW-0863">Zinc-finger</keyword>
<keyword evidence="8" id="KW-0804">Transcription</keyword>
<dbReference type="InterPro" id="IPR000536">
    <property type="entry name" value="Nucl_hrmn_rcpt_lig-bd"/>
</dbReference>
<dbReference type="AlphaFoldDB" id="A0A1B6DB18"/>
<gene>
    <name evidence="13" type="ORF">g.42528</name>
</gene>
<evidence type="ECO:0000313" key="13">
    <source>
        <dbReference type="EMBL" id="JAS22795.1"/>
    </source>
</evidence>
<dbReference type="InterPro" id="IPR035500">
    <property type="entry name" value="NHR-like_dom_sf"/>
</dbReference>
<keyword evidence="10" id="KW-0539">Nucleus</keyword>
<dbReference type="GO" id="GO:0005634">
    <property type="term" value="C:nucleus"/>
    <property type="evidence" value="ECO:0007669"/>
    <property type="project" value="UniProtKB-SubCell"/>
</dbReference>
<dbReference type="Gene3D" id="1.10.565.10">
    <property type="entry name" value="Retinoid X Receptor"/>
    <property type="match status" value="1"/>
</dbReference>
<dbReference type="PROSITE" id="PS00031">
    <property type="entry name" value="NUCLEAR_REC_DBD_1"/>
    <property type="match status" value="1"/>
</dbReference>
<comment type="subcellular location">
    <subcellularLocation>
        <location evidence="1">Nucleus</location>
    </subcellularLocation>
</comment>
<evidence type="ECO:0000256" key="10">
    <source>
        <dbReference type="ARBA" id="ARBA00023242"/>
    </source>
</evidence>
<protein>
    <recommendedName>
        <fullName evidence="14">Nuclear receptor domain-containing protein</fullName>
    </recommendedName>
</protein>
<feature type="domain" description="Nuclear receptor" evidence="11">
    <location>
        <begin position="127"/>
        <end position="202"/>
    </location>
</feature>
<dbReference type="CDD" id="cd07170">
    <property type="entry name" value="NR_DBD_ERR"/>
    <property type="match status" value="1"/>
</dbReference>
<name>A0A1B6DB18_9HEMI</name>
<dbReference type="InterPro" id="IPR050200">
    <property type="entry name" value="Nuclear_hormone_rcpt_NR3"/>
</dbReference>
<keyword evidence="7" id="KW-0238">DNA-binding</keyword>
<feature type="domain" description="NR LBD" evidence="12">
    <location>
        <begin position="232"/>
        <end position="295"/>
    </location>
</feature>
<evidence type="ECO:0000256" key="9">
    <source>
        <dbReference type="ARBA" id="ARBA00023170"/>
    </source>
</evidence>
<dbReference type="InterPro" id="IPR001723">
    <property type="entry name" value="Nuclear_hrmn_rcpt"/>
</dbReference>
<dbReference type="FunFam" id="3.30.50.10:FF:000008">
    <property type="entry name" value="estrogen-related receptor gamma isoform X1"/>
    <property type="match status" value="1"/>
</dbReference>
<dbReference type="InterPro" id="IPR013088">
    <property type="entry name" value="Znf_NHR/GATA"/>
</dbReference>
<dbReference type="SMART" id="SM00399">
    <property type="entry name" value="ZnF_C4"/>
    <property type="match status" value="1"/>
</dbReference>
<keyword evidence="9" id="KW-0675">Receptor</keyword>
<evidence type="ECO:0000259" key="12">
    <source>
        <dbReference type="PROSITE" id="PS51843"/>
    </source>
</evidence>
<dbReference type="SUPFAM" id="SSF57716">
    <property type="entry name" value="Glucocorticoid receptor-like (DNA-binding domain)"/>
    <property type="match status" value="1"/>
</dbReference>
<evidence type="ECO:0000256" key="8">
    <source>
        <dbReference type="ARBA" id="ARBA00023163"/>
    </source>
</evidence>
<dbReference type="Pfam" id="PF00105">
    <property type="entry name" value="zf-C4"/>
    <property type="match status" value="1"/>
</dbReference>
<dbReference type="PRINTS" id="PR00398">
    <property type="entry name" value="STRDHORMONER"/>
</dbReference>
<dbReference type="PANTHER" id="PTHR48092">
    <property type="entry name" value="KNIRPS-RELATED PROTEIN-RELATED"/>
    <property type="match status" value="1"/>
</dbReference>
<dbReference type="GO" id="GO:0008270">
    <property type="term" value="F:zinc ion binding"/>
    <property type="evidence" value="ECO:0007669"/>
    <property type="project" value="UniProtKB-KW"/>
</dbReference>
<reference evidence="13" key="1">
    <citation type="submission" date="2015-12" db="EMBL/GenBank/DDBJ databases">
        <title>De novo transcriptome assembly of four potential Pierce s Disease insect vectors from Arizona vineyards.</title>
        <authorList>
            <person name="Tassone E.E."/>
        </authorList>
    </citation>
    <scope>NUCLEOTIDE SEQUENCE</scope>
</reference>
<evidence type="ECO:0000256" key="2">
    <source>
        <dbReference type="ARBA" id="ARBA00022723"/>
    </source>
</evidence>
<evidence type="ECO:0000256" key="1">
    <source>
        <dbReference type="ARBA" id="ARBA00004123"/>
    </source>
</evidence>
<dbReference type="GO" id="GO:0003700">
    <property type="term" value="F:DNA-binding transcription factor activity"/>
    <property type="evidence" value="ECO:0007669"/>
    <property type="project" value="InterPro"/>
</dbReference>
<feature type="non-terminal residue" evidence="13">
    <location>
        <position position="295"/>
    </location>
</feature>
<dbReference type="InterPro" id="IPR001628">
    <property type="entry name" value="Znf_hrmn_rcpt"/>
</dbReference>
<dbReference type="Gene3D" id="3.30.50.10">
    <property type="entry name" value="Erythroid Transcription Factor GATA-1, subunit A"/>
    <property type="match status" value="1"/>
</dbReference>
<keyword evidence="2" id="KW-0479">Metal-binding</keyword>
<evidence type="ECO:0000256" key="6">
    <source>
        <dbReference type="ARBA" id="ARBA00023015"/>
    </source>
</evidence>
<evidence type="ECO:0000256" key="5">
    <source>
        <dbReference type="ARBA" id="ARBA00022990"/>
    </source>
</evidence>
<proteinExistence type="predicted"/>
<keyword evidence="6" id="KW-0805">Transcription regulation</keyword>
<accession>A0A1B6DB18</accession>
<dbReference type="PROSITE" id="PS51030">
    <property type="entry name" value="NUCLEAR_REC_DBD_2"/>
    <property type="match status" value="1"/>
</dbReference>
<evidence type="ECO:0000256" key="7">
    <source>
        <dbReference type="ARBA" id="ARBA00023125"/>
    </source>
</evidence>
<organism evidence="13">
    <name type="scientific">Clastoptera arizonana</name>
    <name type="common">Arizona spittle bug</name>
    <dbReference type="NCBI Taxonomy" id="38151"/>
    <lineage>
        <taxon>Eukaryota</taxon>
        <taxon>Metazoa</taxon>
        <taxon>Ecdysozoa</taxon>
        <taxon>Arthropoda</taxon>
        <taxon>Hexapoda</taxon>
        <taxon>Insecta</taxon>
        <taxon>Pterygota</taxon>
        <taxon>Neoptera</taxon>
        <taxon>Paraneoptera</taxon>
        <taxon>Hemiptera</taxon>
        <taxon>Auchenorrhyncha</taxon>
        <taxon>Cercopoidea</taxon>
        <taxon>Clastopteridae</taxon>
        <taxon>Clastoptera</taxon>
    </lineage>
</organism>
<feature type="non-terminal residue" evidence="13">
    <location>
        <position position="1"/>
    </location>
</feature>
<evidence type="ECO:0000256" key="4">
    <source>
        <dbReference type="ARBA" id="ARBA00022833"/>
    </source>
</evidence>
<evidence type="ECO:0008006" key="14">
    <source>
        <dbReference type="Google" id="ProtNLM"/>
    </source>
</evidence>
<dbReference type="SUPFAM" id="SSF48508">
    <property type="entry name" value="Nuclear receptor ligand-binding domain"/>
    <property type="match status" value="1"/>
</dbReference>
<evidence type="ECO:0000259" key="11">
    <source>
        <dbReference type="PROSITE" id="PS51030"/>
    </source>
</evidence>